<sequence>MAQLTGRSASSSSTPANCRRRRILFLRLKAVAAQITFTRCSGDKTTIYGFAMESSAFSLLVGSAENAPSAVGIAVNLAGRRGLLLLLPLFSPPSKRQHVLGTTRPIPRILKDLSAATTTDSAAAPQHRHIPRHRCRYQLCLHHHPRHLRHGDGTQNWSSPTPSSAATAGPTSFRTATSFGRRAAMKPHNAGASMRPAAAHPLERAPDVGGRGLRGLGLRDGHGERRLSLGEARGDGGLAGLERCEGLGGGCVHGG</sequence>
<dbReference type="AlphaFoldDB" id="C7J4H6"/>
<reference evidence="2 3" key="1">
    <citation type="journal article" date="2005" name="Nature">
        <title>The map-based sequence of the rice genome.</title>
        <authorList>
            <consortium name="International rice genome sequencing project (IRGSP)"/>
            <person name="Matsumoto T."/>
            <person name="Wu J."/>
            <person name="Kanamori H."/>
            <person name="Katayose Y."/>
            <person name="Fujisawa M."/>
            <person name="Namiki N."/>
            <person name="Mizuno H."/>
            <person name="Yamamoto K."/>
            <person name="Antonio B.A."/>
            <person name="Baba T."/>
            <person name="Sakata K."/>
            <person name="Nagamura Y."/>
            <person name="Aoki H."/>
            <person name="Arikawa K."/>
            <person name="Arita K."/>
            <person name="Bito T."/>
            <person name="Chiden Y."/>
            <person name="Fujitsuka N."/>
            <person name="Fukunaka R."/>
            <person name="Hamada M."/>
            <person name="Harada C."/>
            <person name="Hayashi A."/>
            <person name="Hijishita S."/>
            <person name="Honda M."/>
            <person name="Hosokawa S."/>
            <person name="Ichikawa Y."/>
            <person name="Idonuma A."/>
            <person name="Iijima M."/>
            <person name="Ikeda M."/>
            <person name="Ikeno M."/>
            <person name="Ito K."/>
            <person name="Ito S."/>
            <person name="Ito T."/>
            <person name="Ito Y."/>
            <person name="Ito Y."/>
            <person name="Iwabuchi A."/>
            <person name="Kamiya K."/>
            <person name="Karasawa W."/>
            <person name="Kurita K."/>
            <person name="Katagiri S."/>
            <person name="Kikuta A."/>
            <person name="Kobayashi H."/>
            <person name="Kobayashi N."/>
            <person name="Machita K."/>
            <person name="Maehara T."/>
            <person name="Masukawa M."/>
            <person name="Mizubayashi T."/>
            <person name="Mukai Y."/>
            <person name="Nagasaki H."/>
            <person name="Nagata Y."/>
            <person name="Naito S."/>
            <person name="Nakashima M."/>
            <person name="Nakama Y."/>
            <person name="Nakamichi Y."/>
            <person name="Nakamura M."/>
            <person name="Meguro A."/>
            <person name="Negishi M."/>
            <person name="Ohta I."/>
            <person name="Ohta T."/>
            <person name="Okamoto M."/>
            <person name="Ono N."/>
            <person name="Saji S."/>
            <person name="Sakaguchi M."/>
            <person name="Sakai K."/>
            <person name="Shibata M."/>
            <person name="Shimokawa T."/>
            <person name="Song J."/>
            <person name="Takazaki Y."/>
            <person name="Terasawa K."/>
            <person name="Tsugane M."/>
            <person name="Tsuji K."/>
            <person name="Ueda S."/>
            <person name="Waki K."/>
            <person name="Yamagata H."/>
            <person name="Yamamoto M."/>
            <person name="Yamamoto S."/>
            <person name="Yamane H."/>
            <person name="Yoshiki S."/>
            <person name="Yoshihara R."/>
            <person name="Yukawa K."/>
            <person name="Zhong H."/>
            <person name="Yano M."/>
            <person name="Yuan Q."/>
            <person name="Ouyang S."/>
            <person name="Liu J."/>
            <person name="Jones K.M."/>
            <person name="Gansberger K."/>
            <person name="Moffat K."/>
            <person name="Hill J."/>
            <person name="Bera J."/>
            <person name="Fadrosh D."/>
            <person name="Jin S."/>
            <person name="Johri S."/>
            <person name="Kim M."/>
            <person name="Overton L."/>
            <person name="Reardon M."/>
            <person name="Tsitrin T."/>
            <person name="Vuong H."/>
            <person name="Weaver B."/>
            <person name="Ciecko A."/>
            <person name="Tallon L."/>
            <person name="Jackson J."/>
            <person name="Pai G."/>
            <person name="Aken S.V."/>
            <person name="Utterback T."/>
            <person name="Reidmuller S."/>
            <person name="Feldblyum T."/>
            <person name="Hsiao J."/>
            <person name="Zismann V."/>
            <person name="Iobst S."/>
            <person name="de Vazeille A.R."/>
            <person name="Buell C.R."/>
            <person name="Ying K."/>
            <person name="Li Y."/>
            <person name="Lu T."/>
            <person name="Huang Y."/>
            <person name="Zhao Q."/>
            <person name="Feng Q."/>
            <person name="Zhang L."/>
            <person name="Zhu J."/>
            <person name="Weng Q."/>
            <person name="Mu J."/>
            <person name="Lu Y."/>
            <person name="Fan D."/>
            <person name="Liu Y."/>
            <person name="Guan J."/>
            <person name="Zhang Y."/>
            <person name="Yu S."/>
            <person name="Liu X."/>
            <person name="Zhang Y."/>
            <person name="Hong G."/>
            <person name="Han B."/>
            <person name="Choisne N."/>
            <person name="Demange N."/>
            <person name="Orjeda G."/>
            <person name="Samain S."/>
            <person name="Cattolico L."/>
            <person name="Pelletier E."/>
            <person name="Couloux A."/>
            <person name="Segurens B."/>
            <person name="Wincker P."/>
            <person name="D'Hont A."/>
            <person name="Scarpelli C."/>
            <person name="Weissenbach J."/>
            <person name="Salanoubat M."/>
            <person name="Quetier F."/>
            <person name="Yu Y."/>
            <person name="Kim H.R."/>
            <person name="Rambo T."/>
            <person name="Currie J."/>
            <person name="Collura K."/>
            <person name="Luo M."/>
            <person name="Yang T."/>
            <person name="Ammiraju J.S.S."/>
            <person name="Engler F."/>
            <person name="Soderlund C."/>
            <person name="Wing R.A."/>
            <person name="Palmer L.E."/>
            <person name="de la Bastide M."/>
            <person name="Spiegel L."/>
            <person name="Nascimento L."/>
            <person name="Zutavern T."/>
            <person name="O'Shaughnessy A."/>
            <person name="Dike S."/>
            <person name="Dedhia N."/>
            <person name="Preston R."/>
            <person name="Balija V."/>
            <person name="McCombie W.R."/>
            <person name="Chow T."/>
            <person name="Chen H."/>
            <person name="Chung M."/>
            <person name="Chen C."/>
            <person name="Shaw J."/>
            <person name="Wu H."/>
            <person name="Hsiao K."/>
            <person name="Chao Y."/>
            <person name="Chu M."/>
            <person name="Cheng C."/>
            <person name="Hour A."/>
            <person name="Lee P."/>
            <person name="Lin S."/>
            <person name="Lin Y."/>
            <person name="Liou J."/>
            <person name="Liu S."/>
            <person name="Hsing Y."/>
            <person name="Raghuvanshi S."/>
            <person name="Mohanty A."/>
            <person name="Bharti A.K."/>
            <person name="Gaur A."/>
            <person name="Gupta V."/>
            <person name="Kumar D."/>
            <person name="Ravi V."/>
            <person name="Vij S."/>
            <person name="Kapur A."/>
            <person name="Khurana P."/>
            <person name="Khurana P."/>
            <person name="Khurana J.P."/>
            <person name="Tyagi A.K."/>
            <person name="Gaikwad K."/>
            <person name="Singh A."/>
            <person name="Dalal V."/>
            <person name="Srivastava S."/>
            <person name="Dixit A."/>
            <person name="Pal A.K."/>
            <person name="Ghazi I.A."/>
            <person name="Yadav M."/>
            <person name="Pandit A."/>
            <person name="Bhargava A."/>
            <person name="Sureshbabu K."/>
            <person name="Batra K."/>
            <person name="Sharma T.R."/>
            <person name="Mohapatra T."/>
            <person name="Singh N.K."/>
            <person name="Messing J."/>
            <person name="Nelson A.B."/>
            <person name="Fuks G."/>
            <person name="Kavchok S."/>
            <person name="Keizer G."/>
            <person name="Linton E."/>
            <person name="Llaca V."/>
            <person name="Song R."/>
            <person name="Tanyolac B."/>
            <person name="Young S."/>
            <person name="Ho-Il K."/>
            <person name="Hahn J.H."/>
            <person name="Sangsakoo G."/>
            <person name="Vanavichit A."/>
            <person name="de Mattos Luiz.A.T."/>
            <person name="Zimmer P.D."/>
            <person name="Malone G."/>
            <person name="Dellagostin O."/>
            <person name="de Oliveira A.C."/>
            <person name="Bevan M."/>
            <person name="Bancroft I."/>
            <person name="Minx P."/>
            <person name="Cordum H."/>
            <person name="Wilson R."/>
            <person name="Cheng Z."/>
            <person name="Jin W."/>
            <person name="Jiang J."/>
            <person name="Leong S.A."/>
            <person name="Iwama H."/>
            <person name="Gojobori T."/>
            <person name="Itoh T."/>
            <person name="Niimura Y."/>
            <person name="Fujii Y."/>
            <person name="Habara T."/>
            <person name="Sakai H."/>
            <person name="Sato Y."/>
            <person name="Wilson G."/>
            <person name="Kumar K."/>
            <person name="McCouch S."/>
            <person name="Juretic N."/>
            <person name="Hoen D."/>
            <person name="Wright S."/>
            <person name="Bruskiewich R."/>
            <person name="Bureau T."/>
            <person name="Miyao A."/>
            <person name="Hirochika H."/>
            <person name="Nishikawa T."/>
            <person name="Kadowaki K."/>
            <person name="Sugiura M."/>
            <person name="Burr B."/>
            <person name="Sasaki T."/>
        </authorList>
    </citation>
    <scope>NUCLEOTIDE SEQUENCE [LARGE SCALE GENOMIC DNA]</scope>
    <source>
        <strain evidence="3">cv. Nipponbare</strain>
    </source>
</reference>
<protein>
    <submittedName>
        <fullName evidence="2">Os07g0439700 protein</fullName>
    </submittedName>
</protein>
<feature type="compositionally biased region" description="Low complexity" evidence="1">
    <location>
        <begin position="158"/>
        <end position="172"/>
    </location>
</feature>
<organism evidence="2 3">
    <name type="scientific">Oryza sativa subsp. japonica</name>
    <name type="common">Rice</name>
    <dbReference type="NCBI Taxonomy" id="39947"/>
    <lineage>
        <taxon>Eukaryota</taxon>
        <taxon>Viridiplantae</taxon>
        <taxon>Streptophyta</taxon>
        <taxon>Embryophyta</taxon>
        <taxon>Tracheophyta</taxon>
        <taxon>Spermatophyta</taxon>
        <taxon>Magnoliopsida</taxon>
        <taxon>Liliopsida</taxon>
        <taxon>Poales</taxon>
        <taxon>Poaceae</taxon>
        <taxon>BOP clade</taxon>
        <taxon>Oryzoideae</taxon>
        <taxon>Oryzeae</taxon>
        <taxon>Oryzinae</taxon>
        <taxon>Oryza</taxon>
        <taxon>Oryza sativa</taxon>
    </lineage>
</organism>
<evidence type="ECO:0000313" key="2">
    <source>
        <dbReference type="EMBL" id="BAH93901.1"/>
    </source>
</evidence>
<dbReference type="Proteomes" id="UP000000763">
    <property type="component" value="Chromosome 7"/>
</dbReference>
<evidence type="ECO:0000256" key="1">
    <source>
        <dbReference type="SAM" id="MobiDB-lite"/>
    </source>
</evidence>
<evidence type="ECO:0000313" key="3">
    <source>
        <dbReference type="Proteomes" id="UP000000763"/>
    </source>
</evidence>
<proteinExistence type="predicted"/>
<dbReference type="KEGG" id="dosa:Os07g0439700"/>
<gene>
    <name evidence="2" type="ordered locus">Os07g0439700</name>
</gene>
<accession>C7J4H6</accession>
<reference evidence="3" key="2">
    <citation type="journal article" date="2008" name="Nucleic Acids Res.">
        <title>The rice annotation project database (RAP-DB): 2008 update.</title>
        <authorList>
            <consortium name="The rice annotation project (RAP)"/>
        </authorList>
    </citation>
    <scope>GENOME REANNOTATION</scope>
    <source>
        <strain evidence="3">cv. Nipponbare</strain>
    </source>
</reference>
<feature type="region of interest" description="Disordered" evidence="1">
    <location>
        <begin position="146"/>
        <end position="173"/>
    </location>
</feature>
<dbReference type="EMBL" id="AP008213">
    <property type="protein sequence ID" value="BAH93901.1"/>
    <property type="molecule type" value="Genomic_DNA"/>
</dbReference>
<name>C7J4H6_ORYSJ</name>